<keyword evidence="2" id="KW-1185">Reference proteome</keyword>
<dbReference type="InterPro" id="IPR010424">
    <property type="entry name" value="EutQ"/>
</dbReference>
<protein>
    <submittedName>
        <fullName evidence="1">Homogentisate 1,2-dioxygenase</fullName>
    </submittedName>
</protein>
<dbReference type="AlphaFoldDB" id="A0A6N7Z6X2"/>
<dbReference type="EMBL" id="WMBA01000022">
    <property type="protein sequence ID" value="MTD55426.1"/>
    <property type="molecule type" value="Genomic_DNA"/>
</dbReference>
<keyword evidence="1" id="KW-0223">Dioxygenase</keyword>
<evidence type="ECO:0000313" key="1">
    <source>
        <dbReference type="EMBL" id="MTD55426.1"/>
    </source>
</evidence>
<proteinExistence type="predicted"/>
<dbReference type="InterPro" id="IPR014710">
    <property type="entry name" value="RmlC-like_jellyroll"/>
</dbReference>
<dbReference type="CDD" id="cd02208">
    <property type="entry name" value="cupin_RmlC-like"/>
    <property type="match status" value="1"/>
</dbReference>
<dbReference type="Pfam" id="PF06249">
    <property type="entry name" value="EutQ"/>
    <property type="match status" value="1"/>
</dbReference>
<dbReference type="InterPro" id="IPR011051">
    <property type="entry name" value="RmlC_Cupin_sf"/>
</dbReference>
<dbReference type="OrthoDB" id="9811253at2"/>
<dbReference type="RefSeq" id="WP_154757626.1">
    <property type="nucleotide sequence ID" value="NZ_WMBA01000022.1"/>
</dbReference>
<reference evidence="1 2" key="1">
    <citation type="submission" date="2019-11" db="EMBL/GenBank/DDBJ databases">
        <title>Draft genome of Amycolatopsis RM579.</title>
        <authorList>
            <person name="Duangmal K."/>
            <person name="Mingma R."/>
        </authorList>
    </citation>
    <scope>NUCLEOTIDE SEQUENCE [LARGE SCALE GENOMIC DNA]</scope>
    <source>
        <strain evidence="1 2">RM579</strain>
    </source>
</reference>
<sequence>MGDTVYPHNWSREGFLGDFVVTLRPHPINEYTDVNGPHAPHRIDLTAIKAVDAADPGELPTVFARSRNELTLSVSARSEPAPFVWRNAEYDEVHFVQEGELDYVTDWGTLSVQPGDFVFLPRAASYRVVPTTESTLRAIVETPETISMNPQAQPGMINAARAVHRPDPTRTSQASGETTLLIRTADGVTRFTMPRDPLAMTEVVYGQVPVWKVNLGDIQPVAYLPAGGPPSHFAETPTKDLLLYTLSSRPGGRPPQHHNADYDELVFYFRGPAPYGGLSQPGSGIWIPKAVAHWGPREDPEGGYLAWLIESGGTIRLTSEGLAAAELMETSLFHPLRSGETPGGHA</sequence>
<dbReference type="GO" id="GO:0051213">
    <property type="term" value="F:dioxygenase activity"/>
    <property type="evidence" value="ECO:0007669"/>
    <property type="project" value="UniProtKB-KW"/>
</dbReference>
<keyword evidence="1" id="KW-0560">Oxidoreductase</keyword>
<organism evidence="1 2">
    <name type="scientific">Amycolatopsis pithecellobii</name>
    <dbReference type="NCBI Taxonomy" id="664692"/>
    <lineage>
        <taxon>Bacteria</taxon>
        <taxon>Bacillati</taxon>
        <taxon>Actinomycetota</taxon>
        <taxon>Actinomycetes</taxon>
        <taxon>Pseudonocardiales</taxon>
        <taxon>Pseudonocardiaceae</taxon>
        <taxon>Amycolatopsis</taxon>
    </lineage>
</organism>
<dbReference type="SUPFAM" id="SSF51182">
    <property type="entry name" value="RmlC-like cupins"/>
    <property type="match status" value="1"/>
</dbReference>
<gene>
    <name evidence="1" type="ORF">GKO32_15770</name>
</gene>
<accession>A0A6N7Z6X2</accession>
<name>A0A6N7Z6X2_9PSEU</name>
<dbReference type="Gene3D" id="2.60.120.10">
    <property type="entry name" value="Jelly Rolls"/>
    <property type="match status" value="1"/>
</dbReference>
<comment type="caution">
    <text evidence="1">The sequence shown here is derived from an EMBL/GenBank/DDBJ whole genome shotgun (WGS) entry which is preliminary data.</text>
</comment>
<evidence type="ECO:0000313" key="2">
    <source>
        <dbReference type="Proteomes" id="UP000440096"/>
    </source>
</evidence>
<dbReference type="Proteomes" id="UP000440096">
    <property type="component" value="Unassembled WGS sequence"/>
</dbReference>